<dbReference type="AlphaFoldDB" id="A0A914PD88"/>
<organism evidence="1 2">
    <name type="scientific">Panagrolaimus davidi</name>
    <dbReference type="NCBI Taxonomy" id="227884"/>
    <lineage>
        <taxon>Eukaryota</taxon>
        <taxon>Metazoa</taxon>
        <taxon>Ecdysozoa</taxon>
        <taxon>Nematoda</taxon>
        <taxon>Chromadorea</taxon>
        <taxon>Rhabditida</taxon>
        <taxon>Tylenchina</taxon>
        <taxon>Panagrolaimomorpha</taxon>
        <taxon>Panagrolaimoidea</taxon>
        <taxon>Panagrolaimidae</taxon>
        <taxon>Panagrolaimus</taxon>
    </lineage>
</organism>
<proteinExistence type="predicted"/>
<protein>
    <submittedName>
        <fullName evidence="2">Uncharacterized protein</fullName>
    </submittedName>
</protein>
<evidence type="ECO:0000313" key="1">
    <source>
        <dbReference type="Proteomes" id="UP000887578"/>
    </source>
</evidence>
<reference evidence="2" key="1">
    <citation type="submission" date="2022-11" db="UniProtKB">
        <authorList>
            <consortium name="WormBaseParasite"/>
        </authorList>
    </citation>
    <scope>IDENTIFICATION</scope>
</reference>
<keyword evidence="1" id="KW-1185">Reference proteome</keyword>
<dbReference type="WBParaSite" id="PDA_v2.g15604.t1">
    <property type="protein sequence ID" value="PDA_v2.g15604.t1"/>
    <property type="gene ID" value="PDA_v2.g15604"/>
</dbReference>
<sequence length="166" mass="19324">MSSTDSTDSTITVSKVCQKLADLFQAPVMYSLDIYEINLPYDEFHKRVMSDANVRIKLQRIRRNSPIPVAITALLASMATHDPDATIRKVCKQLADIFQVPVMHSFGIYEINMPYEEFHKRAMNDFDVRMRFQRLRSFSITASGYWDHLSWHNIKTNNFDYALPKI</sequence>
<name>A0A914PD88_9BILA</name>
<accession>A0A914PD88</accession>
<evidence type="ECO:0000313" key="2">
    <source>
        <dbReference type="WBParaSite" id="PDA_v2.g15604.t1"/>
    </source>
</evidence>
<dbReference type="Proteomes" id="UP000887578">
    <property type="component" value="Unplaced"/>
</dbReference>